<gene>
    <name evidence="1" type="ORF">L1987_21745</name>
</gene>
<dbReference type="Proteomes" id="UP001056120">
    <property type="component" value="Linkage Group LG08"/>
</dbReference>
<keyword evidence="2" id="KW-1185">Reference proteome</keyword>
<comment type="caution">
    <text evidence="1">The sequence shown here is derived from an EMBL/GenBank/DDBJ whole genome shotgun (WGS) entry which is preliminary data.</text>
</comment>
<protein>
    <submittedName>
        <fullName evidence="1">Uncharacterized protein</fullName>
    </submittedName>
</protein>
<sequence length="273" mass="30753">MLWLPISPINMVDPAINVSDGIYSHNFATTTISYPPIYAHKPPPLPLAFGATFATSIPQFQAFAASSSNGDCDESLQQLPEPEPEPNSGDVDDIEVEIEKVSNNRKRIRSKVAIDASLQTIWGILTDYERLPDFIPGLVVSQLLDKKESFARLLQIGQQNLAFGLKFSAKGVVDCYEQDFEVLPYGQRRDIEFKMIEGDFEVFEGKWSIEQYEQSGFVSGQQYDTTLLYTVEVEPKMWLPVQLVEGRISREIQMNLFSIREEARKISDSISSG</sequence>
<accession>A0ACB9IDV8</accession>
<evidence type="ECO:0000313" key="2">
    <source>
        <dbReference type="Proteomes" id="UP001056120"/>
    </source>
</evidence>
<name>A0ACB9IDV8_9ASTR</name>
<reference evidence="1 2" key="2">
    <citation type="journal article" date="2022" name="Mol. Ecol. Resour.">
        <title>The genomes of chicory, endive, great burdock and yacon provide insights into Asteraceae paleo-polyploidization history and plant inulin production.</title>
        <authorList>
            <person name="Fan W."/>
            <person name="Wang S."/>
            <person name="Wang H."/>
            <person name="Wang A."/>
            <person name="Jiang F."/>
            <person name="Liu H."/>
            <person name="Zhao H."/>
            <person name="Xu D."/>
            <person name="Zhang Y."/>
        </authorList>
    </citation>
    <scope>NUCLEOTIDE SEQUENCE [LARGE SCALE GENOMIC DNA]</scope>
    <source>
        <strain evidence="2">cv. Yunnan</strain>
        <tissue evidence="1">Leaves</tissue>
    </source>
</reference>
<evidence type="ECO:0000313" key="1">
    <source>
        <dbReference type="EMBL" id="KAI3805858.1"/>
    </source>
</evidence>
<dbReference type="EMBL" id="CM042025">
    <property type="protein sequence ID" value="KAI3805858.1"/>
    <property type="molecule type" value="Genomic_DNA"/>
</dbReference>
<proteinExistence type="predicted"/>
<reference evidence="2" key="1">
    <citation type="journal article" date="2022" name="Mol. Ecol. Resour.">
        <title>The genomes of chicory, endive, great burdock and yacon provide insights into Asteraceae palaeo-polyploidization history and plant inulin production.</title>
        <authorList>
            <person name="Fan W."/>
            <person name="Wang S."/>
            <person name="Wang H."/>
            <person name="Wang A."/>
            <person name="Jiang F."/>
            <person name="Liu H."/>
            <person name="Zhao H."/>
            <person name="Xu D."/>
            <person name="Zhang Y."/>
        </authorList>
    </citation>
    <scope>NUCLEOTIDE SEQUENCE [LARGE SCALE GENOMIC DNA]</scope>
    <source>
        <strain evidence="2">cv. Yunnan</strain>
    </source>
</reference>
<organism evidence="1 2">
    <name type="scientific">Smallanthus sonchifolius</name>
    <dbReference type="NCBI Taxonomy" id="185202"/>
    <lineage>
        <taxon>Eukaryota</taxon>
        <taxon>Viridiplantae</taxon>
        <taxon>Streptophyta</taxon>
        <taxon>Embryophyta</taxon>
        <taxon>Tracheophyta</taxon>
        <taxon>Spermatophyta</taxon>
        <taxon>Magnoliopsida</taxon>
        <taxon>eudicotyledons</taxon>
        <taxon>Gunneridae</taxon>
        <taxon>Pentapetalae</taxon>
        <taxon>asterids</taxon>
        <taxon>campanulids</taxon>
        <taxon>Asterales</taxon>
        <taxon>Asteraceae</taxon>
        <taxon>Asteroideae</taxon>
        <taxon>Heliantheae alliance</taxon>
        <taxon>Millerieae</taxon>
        <taxon>Smallanthus</taxon>
    </lineage>
</organism>